<dbReference type="Gene3D" id="1.20.1250.20">
    <property type="entry name" value="MFS general substrate transporter like domains"/>
    <property type="match status" value="2"/>
</dbReference>
<feature type="transmembrane region" description="Helical" evidence="8">
    <location>
        <begin position="327"/>
        <end position="346"/>
    </location>
</feature>
<evidence type="ECO:0000256" key="5">
    <source>
        <dbReference type="ARBA" id="ARBA00023136"/>
    </source>
</evidence>
<evidence type="ECO:0000259" key="9">
    <source>
        <dbReference type="PROSITE" id="PS50850"/>
    </source>
</evidence>
<evidence type="ECO:0000256" key="8">
    <source>
        <dbReference type="SAM" id="Phobius"/>
    </source>
</evidence>
<evidence type="ECO:0000256" key="3">
    <source>
        <dbReference type="ARBA" id="ARBA00022692"/>
    </source>
</evidence>
<accession>A0A0N8H8Q3</accession>
<feature type="transmembrane region" description="Helical" evidence="8">
    <location>
        <begin position="275"/>
        <end position="292"/>
    </location>
</feature>
<feature type="transmembrane region" description="Helical" evidence="8">
    <location>
        <begin position="65"/>
        <end position="83"/>
    </location>
</feature>
<dbReference type="GO" id="GO:0005886">
    <property type="term" value="C:plasma membrane"/>
    <property type="evidence" value="ECO:0007669"/>
    <property type="project" value="TreeGrafter"/>
</dbReference>
<evidence type="ECO:0000313" key="10">
    <source>
        <dbReference type="EMBL" id="KPM45212.1"/>
    </source>
</evidence>
<keyword evidence="4 8" id="KW-1133">Transmembrane helix</keyword>
<reference evidence="10 11" key="1">
    <citation type="submission" date="2015-09" db="EMBL/GenBank/DDBJ databases">
        <title>Draft genome of a European isolate of the apple canker pathogen Neonectria ditissima.</title>
        <authorList>
            <person name="Gomez-Cortecero A."/>
            <person name="Harrison R.J."/>
            <person name="Armitage A.D."/>
        </authorList>
    </citation>
    <scope>NUCLEOTIDE SEQUENCE [LARGE SCALE GENOMIC DNA]</scope>
    <source>
        <strain evidence="10 11">R09/05</strain>
    </source>
</reference>
<keyword evidence="3 8" id="KW-0812">Transmembrane</keyword>
<feature type="domain" description="Major facilitator superfamily (MFS) profile" evidence="9">
    <location>
        <begin position="1"/>
        <end position="420"/>
    </location>
</feature>
<dbReference type="InterPro" id="IPR020846">
    <property type="entry name" value="MFS_dom"/>
</dbReference>
<evidence type="ECO:0000313" key="11">
    <source>
        <dbReference type="Proteomes" id="UP000050424"/>
    </source>
</evidence>
<feature type="transmembrane region" description="Helical" evidence="8">
    <location>
        <begin position="229"/>
        <end position="255"/>
    </location>
</feature>
<dbReference type="PROSITE" id="PS50850">
    <property type="entry name" value="MFS"/>
    <property type="match status" value="1"/>
</dbReference>
<dbReference type="InterPro" id="IPR036259">
    <property type="entry name" value="MFS_trans_sf"/>
</dbReference>
<dbReference type="FunFam" id="1.20.1250.20:FF:000065">
    <property type="entry name" value="Putative MFS pantothenate transporter"/>
    <property type="match status" value="1"/>
</dbReference>
<evidence type="ECO:0000256" key="1">
    <source>
        <dbReference type="ARBA" id="ARBA00004141"/>
    </source>
</evidence>
<proteinExistence type="inferred from homology"/>
<dbReference type="Proteomes" id="UP000050424">
    <property type="component" value="Unassembled WGS sequence"/>
</dbReference>
<comment type="subcellular location">
    <subcellularLocation>
        <location evidence="1">Membrane</location>
        <topology evidence="1">Multi-pass membrane protein</topology>
    </subcellularLocation>
</comment>
<evidence type="ECO:0000256" key="7">
    <source>
        <dbReference type="ARBA" id="ARBA00037968"/>
    </source>
</evidence>
<comment type="similarity">
    <text evidence="7">Belongs to the major facilitator superfamily. Allantoate permease family.</text>
</comment>
<name>A0A0N8H8Q3_9HYPO</name>
<keyword evidence="11" id="KW-1185">Reference proteome</keyword>
<evidence type="ECO:0000256" key="2">
    <source>
        <dbReference type="ARBA" id="ARBA00022448"/>
    </source>
</evidence>
<feature type="transmembrane region" description="Helical" evidence="8">
    <location>
        <begin position="125"/>
        <end position="146"/>
    </location>
</feature>
<sequence length="420" mass="45451">MGTSQTTVANEHNRAAFANAYVAGLKEALDLSGSQYNVLLSMASAGMLVGQIPSSIIIHKIRPRIWLSSMVITWAGLTMASAGCKTFGQLCAVRFLMGVAEASSYAGSVYIMGSWYKSDEIAKRTAMFTVAGQVGKMFAGAMMAAIHESMDGHAGLEGWQWVFLIDGIITCPIAIFGFIYFPDVPEYTQAPYLTKKERQLALDRLPPKDQDGHNVEPWSLAKRVLGQPIVYICCVFSVLSSALQGYIAQGLMLLFMKSHQKTDGFSQSQVNTFPIPTHAVGIVAELTTSFVIDRYNRRLSIGFSLCAIQAICSVVLLVPGMSLGGSLTALYLAATAYGINPLLYGWSSNMAARTADDAARSVILASMAASDGLLWTFWGIVVYPAGDAPYWRNGYIAMLCVCAALAGWLFVVRWEICLNG</sequence>
<feature type="transmembrane region" description="Helical" evidence="8">
    <location>
        <begin position="95"/>
        <end position="113"/>
    </location>
</feature>
<evidence type="ECO:0000256" key="4">
    <source>
        <dbReference type="ARBA" id="ARBA00022989"/>
    </source>
</evidence>
<feature type="transmembrane region" description="Helical" evidence="8">
    <location>
        <begin position="299"/>
        <end position="321"/>
    </location>
</feature>
<feature type="transmembrane region" description="Helical" evidence="8">
    <location>
        <begin position="38"/>
        <end position="58"/>
    </location>
</feature>
<dbReference type="Pfam" id="PF07690">
    <property type="entry name" value="MFS_1"/>
    <property type="match status" value="1"/>
</dbReference>
<dbReference type="InterPro" id="IPR011701">
    <property type="entry name" value="MFS"/>
</dbReference>
<keyword evidence="2" id="KW-0813">Transport</keyword>
<dbReference type="PANTHER" id="PTHR43791">
    <property type="entry name" value="PERMEASE-RELATED"/>
    <property type="match status" value="1"/>
</dbReference>
<evidence type="ECO:0000256" key="6">
    <source>
        <dbReference type="ARBA" id="ARBA00023180"/>
    </source>
</evidence>
<feature type="transmembrane region" description="Helical" evidence="8">
    <location>
        <begin position="358"/>
        <end position="383"/>
    </location>
</feature>
<dbReference type="PANTHER" id="PTHR43791:SF4">
    <property type="entry name" value="PANTOTHENATE TRANSPORTER FEN2"/>
    <property type="match status" value="1"/>
</dbReference>
<dbReference type="OrthoDB" id="3639251at2759"/>
<dbReference type="AlphaFoldDB" id="A0A0N8H8Q3"/>
<dbReference type="GO" id="GO:0015233">
    <property type="term" value="F:pantothenate transmembrane transporter activity"/>
    <property type="evidence" value="ECO:0007669"/>
    <property type="project" value="TreeGrafter"/>
</dbReference>
<dbReference type="GO" id="GO:0098717">
    <property type="term" value="P:pantothenate import across plasma membrane"/>
    <property type="evidence" value="ECO:0007669"/>
    <property type="project" value="TreeGrafter"/>
</dbReference>
<dbReference type="SUPFAM" id="SSF103473">
    <property type="entry name" value="MFS general substrate transporter"/>
    <property type="match status" value="1"/>
</dbReference>
<gene>
    <name evidence="10" type="ORF">AK830_g1327</name>
</gene>
<dbReference type="EMBL" id="LKCW01000010">
    <property type="protein sequence ID" value="KPM45212.1"/>
    <property type="molecule type" value="Genomic_DNA"/>
</dbReference>
<comment type="caution">
    <text evidence="10">The sequence shown here is derived from an EMBL/GenBank/DDBJ whole genome shotgun (WGS) entry which is preliminary data.</text>
</comment>
<organism evidence="10 11">
    <name type="scientific">Neonectria ditissima</name>
    <dbReference type="NCBI Taxonomy" id="78410"/>
    <lineage>
        <taxon>Eukaryota</taxon>
        <taxon>Fungi</taxon>
        <taxon>Dikarya</taxon>
        <taxon>Ascomycota</taxon>
        <taxon>Pezizomycotina</taxon>
        <taxon>Sordariomycetes</taxon>
        <taxon>Hypocreomycetidae</taxon>
        <taxon>Hypocreales</taxon>
        <taxon>Nectriaceae</taxon>
        <taxon>Neonectria</taxon>
    </lineage>
</organism>
<keyword evidence="6" id="KW-0325">Glycoprotein</keyword>
<feature type="transmembrane region" description="Helical" evidence="8">
    <location>
        <begin position="395"/>
        <end position="414"/>
    </location>
</feature>
<feature type="transmembrane region" description="Helical" evidence="8">
    <location>
        <begin position="158"/>
        <end position="181"/>
    </location>
</feature>
<keyword evidence="5 8" id="KW-0472">Membrane</keyword>
<protein>
    <recommendedName>
        <fullName evidence="9">Major facilitator superfamily (MFS) profile domain-containing protein</fullName>
    </recommendedName>
</protein>